<dbReference type="InterPro" id="IPR013780">
    <property type="entry name" value="Glyco_hydro_b"/>
</dbReference>
<protein>
    <submittedName>
        <fullName evidence="5">Glycoside hydrolase family 95 protein</fullName>
    </submittedName>
</protein>
<sequence>MTRTDNRAALCAAPRHNLARLLLWAAVCAPAIAVAETPLTLHFDKPAQDWEKESLPIGNGAMGAAVQGGIAVDHLQFNEKTLWTGGPGSQQGYDFGLPEKPRTRALAQVQETLREEGRLAPEQVAETLGREITGYGNYQSFGTLQLEFPRLEQVSGYRRELDLADATAQVSYSADGIRYTREYLASYPDGVIAVHLDADKEGSITFSAKLEIPDNRSADIAVRDGRIAVRGALKDNGLQYETQLQIVTDGGRITAGKNGGLRITGADSASLLLAAGTDYAADYPEYRGRNPHKAVQARLDSATEKGYAALRADHTADYQSLFNRVDLNLGRAELGAPRRQLRNGPQARRKNPPIDQWLENYGTGNQTADRALEALYFQFGRYLLIASSRAGSLPANLQGVWNNSATPPWNADYHANINLQMNYWPAEVTNLSETTAPLFDFVESLQQPGSVAAQRLLGSRGWTLFLNTNIWGFSGVIDWPTAFWQPEAGAWLADHFYQHYRFNNDEQFLRERAYPVMKGAAQLWLDALVKDPRDGQLAVSPSYSPEHGDFTMGAAMSQQLVSQLLRNTRDAASLLGDTAFVAELNRTLENLDPGLRIGRWGQLQEWKADLDEPESRHRHVSQLYALFPDDRIDAQTPDLLDAARTSLKARGDAGTGWSRAWKIALWARLRNGDRAHRILAAQLKDSTLPNLWSTHPPFQIDGNFGATAGVAEMLLQSHGKDIQLLPAVPEAWASGSVTGLRARGDITIDMQWRERELQQAEIESGRSGELRLQLPSENEYTLRRIGDNKILNLRQESTTRIFSAQAGERYLLEADDPNESPVTRK</sequence>
<dbReference type="Gene3D" id="2.70.98.50">
    <property type="entry name" value="putative glycoside hydrolase family protein from bacillus halodurans"/>
    <property type="match status" value="1"/>
</dbReference>
<dbReference type="RefSeq" id="WP_265720853.1">
    <property type="nucleotide sequence ID" value="NZ_JAPIVK010000006.1"/>
</dbReference>
<dbReference type="InterPro" id="IPR008928">
    <property type="entry name" value="6-hairpin_glycosidase_sf"/>
</dbReference>
<dbReference type="Pfam" id="PF22124">
    <property type="entry name" value="Glyco_hydro_95_cat"/>
    <property type="match status" value="1"/>
</dbReference>
<evidence type="ECO:0000259" key="2">
    <source>
        <dbReference type="Pfam" id="PF14498"/>
    </source>
</evidence>
<gene>
    <name evidence="5" type="ORF">ACFSKX_03005</name>
</gene>
<proteinExistence type="predicted"/>
<dbReference type="InterPro" id="IPR027414">
    <property type="entry name" value="GH95_N_dom"/>
</dbReference>
<dbReference type="SUPFAM" id="SSF48208">
    <property type="entry name" value="Six-hairpin glycosidases"/>
    <property type="match status" value="1"/>
</dbReference>
<comment type="caution">
    <text evidence="5">The sequence shown here is derived from an EMBL/GenBank/DDBJ whole genome shotgun (WGS) entry which is preliminary data.</text>
</comment>
<organism evidence="5 6">
    <name type="scientific">Microbulbifer halophilus</name>
    <dbReference type="NCBI Taxonomy" id="453963"/>
    <lineage>
        <taxon>Bacteria</taxon>
        <taxon>Pseudomonadati</taxon>
        <taxon>Pseudomonadota</taxon>
        <taxon>Gammaproteobacteria</taxon>
        <taxon>Cellvibrionales</taxon>
        <taxon>Microbulbiferaceae</taxon>
        <taxon>Microbulbifer</taxon>
    </lineage>
</organism>
<evidence type="ECO:0000259" key="4">
    <source>
        <dbReference type="Pfam" id="PF22124"/>
    </source>
</evidence>
<dbReference type="PANTHER" id="PTHR31084">
    <property type="entry name" value="ALPHA-L-FUCOSIDASE 2"/>
    <property type="match status" value="1"/>
</dbReference>
<dbReference type="PANTHER" id="PTHR31084:SF0">
    <property type="entry name" value="ALPHA-L-FUCOSIDASE 2"/>
    <property type="match status" value="1"/>
</dbReference>
<dbReference type="Pfam" id="PF21307">
    <property type="entry name" value="Glyco_hydro_95_C"/>
    <property type="match status" value="1"/>
</dbReference>
<feature type="domain" description="Glycosyl hydrolase family 95 N-terminal" evidence="2">
    <location>
        <begin position="41"/>
        <end position="281"/>
    </location>
</feature>
<dbReference type="InterPro" id="IPR012341">
    <property type="entry name" value="6hp_glycosidase-like_sf"/>
</dbReference>
<name>A0ABW5EDB5_9GAMM</name>
<evidence type="ECO:0000259" key="3">
    <source>
        <dbReference type="Pfam" id="PF21307"/>
    </source>
</evidence>
<evidence type="ECO:0000313" key="5">
    <source>
        <dbReference type="EMBL" id="MFD2309374.1"/>
    </source>
</evidence>
<keyword evidence="1" id="KW-0732">Signal</keyword>
<dbReference type="Gene3D" id="2.60.40.1180">
    <property type="entry name" value="Golgi alpha-mannosidase II"/>
    <property type="match status" value="1"/>
</dbReference>
<feature type="domain" description="Glycosyl hydrolase family 95 catalytic" evidence="4">
    <location>
        <begin position="307"/>
        <end position="714"/>
    </location>
</feature>
<keyword evidence="6" id="KW-1185">Reference proteome</keyword>
<dbReference type="PIRSF" id="PIRSF007663">
    <property type="entry name" value="UCP007663"/>
    <property type="match status" value="1"/>
</dbReference>
<dbReference type="InterPro" id="IPR049053">
    <property type="entry name" value="AFCA-like_C"/>
</dbReference>
<reference evidence="6" key="1">
    <citation type="journal article" date="2019" name="Int. J. Syst. Evol. Microbiol.">
        <title>The Global Catalogue of Microorganisms (GCM) 10K type strain sequencing project: providing services to taxonomists for standard genome sequencing and annotation.</title>
        <authorList>
            <consortium name="The Broad Institute Genomics Platform"/>
            <consortium name="The Broad Institute Genome Sequencing Center for Infectious Disease"/>
            <person name="Wu L."/>
            <person name="Ma J."/>
        </authorList>
    </citation>
    <scope>NUCLEOTIDE SEQUENCE [LARGE SCALE GENOMIC DNA]</scope>
    <source>
        <strain evidence="6">KCTC 12848</strain>
    </source>
</reference>
<dbReference type="InterPro" id="IPR016518">
    <property type="entry name" value="Alpha-L-fucosidase"/>
</dbReference>
<dbReference type="GO" id="GO:0016787">
    <property type="term" value="F:hydrolase activity"/>
    <property type="evidence" value="ECO:0007669"/>
    <property type="project" value="UniProtKB-KW"/>
</dbReference>
<evidence type="ECO:0000313" key="6">
    <source>
        <dbReference type="Proteomes" id="UP001597425"/>
    </source>
</evidence>
<dbReference type="EMBL" id="JBHUJD010000003">
    <property type="protein sequence ID" value="MFD2309374.1"/>
    <property type="molecule type" value="Genomic_DNA"/>
</dbReference>
<feature type="domain" description="Alpha fucosidase A-like C-terminal" evidence="3">
    <location>
        <begin position="716"/>
        <end position="811"/>
    </location>
</feature>
<dbReference type="Gene3D" id="1.50.10.10">
    <property type="match status" value="1"/>
</dbReference>
<feature type="signal peptide" evidence="1">
    <location>
        <begin position="1"/>
        <end position="35"/>
    </location>
</feature>
<evidence type="ECO:0000256" key="1">
    <source>
        <dbReference type="SAM" id="SignalP"/>
    </source>
</evidence>
<feature type="chain" id="PRO_5046833766" evidence="1">
    <location>
        <begin position="36"/>
        <end position="825"/>
    </location>
</feature>
<dbReference type="Pfam" id="PF14498">
    <property type="entry name" value="Glyco_hyd_65N_2"/>
    <property type="match status" value="1"/>
</dbReference>
<dbReference type="Proteomes" id="UP001597425">
    <property type="component" value="Unassembled WGS sequence"/>
</dbReference>
<dbReference type="InterPro" id="IPR054363">
    <property type="entry name" value="GH95_cat"/>
</dbReference>
<keyword evidence="5" id="KW-0378">Hydrolase</keyword>
<accession>A0ABW5EDB5</accession>